<dbReference type="EMBL" id="KV425713">
    <property type="protein sequence ID" value="KZT18076.1"/>
    <property type="molecule type" value="Genomic_DNA"/>
</dbReference>
<evidence type="ECO:0000256" key="1">
    <source>
        <dbReference type="SAM" id="MobiDB-lite"/>
    </source>
</evidence>
<dbReference type="OrthoDB" id="3239894at2759"/>
<keyword evidence="3" id="KW-1185">Reference proteome</keyword>
<sequence length="924" mass="103135">MLDSGTLSRRDLEIGSDLPNLGPNIHCPEDMQRLVNHFEQLNAVASSNSIPLTRCEAHSFPAESEATFEQELQAMFLQEMNAASATPAEDEDDDDDEPPDLPDGDSDTPPPTPIDIEDDGTIINEEVTVLVSEPLEDVIDPFYRDDDRLDGPSTDISVLAPHLLCIYALVTWLHLQFHLPRIACNAVLAALSYILLSIAPELDSPYVTLKAANHALGLDIPTHTLPVCPHCREVYPASSATPSACVRCDAELFISDRTQRGRKRQARMPLVRCPYLSISQQLPSILGVPGTAPLLDKWRKAHRVPGLYQDIFDGRICRELKAPDGTPFFSNTPAEHENGPNGELRIGLTLGADCILAGPKEQTPDEIQRFLRPIVSDLIRLWRDGIRIATPECPEGRLVRVILVAVVCDKPAAHKLAGFGSHSHTQFCTNCTITQKDKASPSAWTKGAFPARTNAEQRRLGEEYNKLTNKAARENFVKANATRYTQLSRLPYFDLVKQTVIDPMHNLFLGLVKTHFYNIWVQGKILRPNHELRVLHDMLAQFEIPATCGKLPKDIGTPAGGSLTADQWQLLAVVFGPIIIPQLWSACLPSNSGPLLHDRVTAIAKASAVKQAKKDKADVRLEAQTGANVSDNAADYTLQNMSQDATTGPEETAEELPFRLHPDDPKNFLKLSTALTILTKWTISDVEIDEADRLLREYCSELPRLYGAESMKPNHHYATHVPEYVRDFGPPHEFWTFLFERLNKILKSFNTNNHGNGELECTFFQEFQRTCQSARVTGTLAQYPGDSLERQVATVMLKASNDERGTIAALKLLSEELDEAGMDGRSIPLEDSAIFYDYVVLNGKRYHASEATGMHRTSMVEVDLKRDNGSIRTEYGELLEIFEYDQKTLGGPIWLGRIRWFVPWTGARDPVWSTLYVLNHLLFM</sequence>
<dbReference type="InParanoid" id="A0A165M9V3"/>
<reference evidence="2 3" key="1">
    <citation type="journal article" date="2016" name="Mol. Biol. Evol.">
        <title>Comparative Genomics of Early-Diverging Mushroom-Forming Fungi Provides Insights into the Origins of Lignocellulose Decay Capabilities.</title>
        <authorList>
            <person name="Nagy L.G."/>
            <person name="Riley R."/>
            <person name="Tritt A."/>
            <person name="Adam C."/>
            <person name="Daum C."/>
            <person name="Floudas D."/>
            <person name="Sun H."/>
            <person name="Yadav J.S."/>
            <person name="Pangilinan J."/>
            <person name="Larsson K.H."/>
            <person name="Matsuura K."/>
            <person name="Barry K."/>
            <person name="Labutti K."/>
            <person name="Kuo R."/>
            <person name="Ohm R.A."/>
            <person name="Bhattacharya S.S."/>
            <person name="Shirouzu T."/>
            <person name="Yoshinaga Y."/>
            <person name="Martin F.M."/>
            <person name="Grigoriev I.V."/>
            <person name="Hibbett D.S."/>
        </authorList>
    </citation>
    <scope>NUCLEOTIDE SEQUENCE [LARGE SCALE GENOMIC DNA]</scope>
    <source>
        <strain evidence="2 3">HHB14362 ss-1</strain>
    </source>
</reference>
<feature type="region of interest" description="Disordered" evidence="1">
    <location>
        <begin position="82"/>
        <end position="119"/>
    </location>
</feature>
<evidence type="ECO:0000313" key="2">
    <source>
        <dbReference type="EMBL" id="KZT18076.1"/>
    </source>
</evidence>
<gene>
    <name evidence="2" type="ORF">NEOLEDRAFT_1081034</name>
</gene>
<dbReference type="Proteomes" id="UP000076761">
    <property type="component" value="Unassembled WGS sequence"/>
</dbReference>
<organism evidence="2 3">
    <name type="scientific">Neolentinus lepideus HHB14362 ss-1</name>
    <dbReference type="NCBI Taxonomy" id="1314782"/>
    <lineage>
        <taxon>Eukaryota</taxon>
        <taxon>Fungi</taxon>
        <taxon>Dikarya</taxon>
        <taxon>Basidiomycota</taxon>
        <taxon>Agaricomycotina</taxon>
        <taxon>Agaricomycetes</taxon>
        <taxon>Gloeophyllales</taxon>
        <taxon>Gloeophyllaceae</taxon>
        <taxon>Neolentinus</taxon>
    </lineage>
</organism>
<protein>
    <recommendedName>
        <fullName evidence="4">Transposase family Tnp2 protein</fullName>
    </recommendedName>
</protein>
<proteinExistence type="predicted"/>
<evidence type="ECO:0000313" key="3">
    <source>
        <dbReference type="Proteomes" id="UP000076761"/>
    </source>
</evidence>
<evidence type="ECO:0008006" key="4">
    <source>
        <dbReference type="Google" id="ProtNLM"/>
    </source>
</evidence>
<name>A0A165M9V3_9AGAM</name>
<dbReference type="AlphaFoldDB" id="A0A165M9V3"/>
<dbReference type="PANTHER" id="PTHR46579">
    <property type="entry name" value="F5/8 TYPE C DOMAIN-CONTAINING PROTEIN-RELATED"/>
    <property type="match status" value="1"/>
</dbReference>
<accession>A0A165M9V3</accession>
<feature type="compositionally biased region" description="Acidic residues" evidence="1">
    <location>
        <begin position="88"/>
        <end position="106"/>
    </location>
</feature>
<dbReference type="PANTHER" id="PTHR46579:SF2">
    <property type="entry name" value="C2H2-TYPE DOMAIN-CONTAINING PROTEIN"/>
    <property type="match status" value="1"/>
</dbReference>